<dbReference type="GO" id="GO:0045476">
    <property type="term" value="P:nurse cell apoptotic process"/>
    <property type="evidence" value="ECO:0007669"/>
    <property type="project" value="UniProtKB-ARBA"/>
</dbReference>
<evidence type="ECO:0000313" key="11">
    <source>
        <dbReference type="EMBL" id="CAB3368663.1"/>
    </source>
</evidence>
<dbReference type="InterPro" id="IPR015917">
    <property type="entry name" value="Pept_C14A"/>
</dbReference>
<dbReference type="OrthoDB" id="6116485at2759"/>
<dbReference type="Gene3D" id="3.40.50.1460">
    <property type="match status" value="1"/>
</dbReference>
<dbReference type="InterPro" id="IPR001309">
    <property type="entry name" value="Pept_C14_p20"/>
</dbReference>
<dbReference type="InterPro" id="IPR016129">
    <property type="entry name" value="Caspase_his_AS"/>
</dbReference>
<comment type="caution">
    <text evidence="11">The sequence shown here is derived from an EMBL/GenBank/DDBJ whole genome shotgun (WGS) entry which is preliminary data.</text>
</comment>
<evidence type="ECO:0000256" key="6">
    <source>
        <dbReference type="ARBA" id="ARBA00023145"/>
    </source>
</evidence>
<dbReference type="PROSITE" id="PS50207">
    <property type="entry name" value="CASPASE_P10"/>
    <property type="match status" value="1"/>
</dbReference>
<dbReference type="GO" id="GO:0006508">
    <property type="term" value="P:proteolysis"/>
    <property type="evidence" value="ECO:0007669"/>
    <property type="project" value="UniProtKB-KW"/>
</dbReference>
<dbReference type="Pfam" id="PF00656">
    <property type="entry name" value="Peptidase_C14"/>
    <property type="match status" value="1"/>
</dbReference>
<dbReference type="InterPro" id="IPR002398">
    <property type="entry name" value="Pept_C14"/>
</dbReference>
<dbReference type="PANTHER" id="PTHR10454:SF232">
    <property type="entry name" value="AT03047P-RELATED"/>
    <property type="match status" value="1"/>
</dbReference>
<protein>
    <recommendedName>
        <fullName evidence="13">Caspase family p20 domain-containing protein</fullName>
    </recommendedName>
</protein>
<evidence type="ECO:0000256" key="5">
    <source>
        <dbReference type="ARBA" id="ARBA00022807"/>
    </source>
</evidence>
<feature type="region of interest" description="Disordered" evidence="8">
    <location>
        <begin position="1"/>
        <end position="105"/>
    </location>
</feature>
<dbReference type="InterPro" id="IPR002138">
    <property type="entry name" value="Pept_C14_p10"/>
</dbReference>
<evidence type="ECO:0000259" key="9">
    <source>
        <dbReference type="PROSITE" id="PS50207"/>
    </source>
</evidence>
<dbReference type="InterPro" id="IPR011600">
    <property type="entry name" value="Pept_C14_caspase"/>
</dbReference>
<feature type="compositionally biased region" description="Polar residues" evidence="8">
    <location>
        <begin position="23"/>
        <end position="34"/>
    </location>
</feature>
<dbReference type="PROSITE" id="PS01122">
    <property type="entry name" value="CASPASE_CYS"/>
    <property type="match status" value="1"/>
</dbReference>
<feature type="compositionally biased region" description="Low complexity" evidence="8">
    <location>
        <begin position="8"/>
        <end position="18"/>
    </location>
</feature>
<keyword evidence="6" id="KW-0865">Zymogen</keyword>
<comment type="similarity">
    <text evidence="1 7">Belongs to the peptidase C14A family.</text>
</comment>
<dbReference type="SUPFAM" id="SSF52129">
    <property type="entry name" value="Caspase-like"/>
    <property type="match status" value="1"/>
</dbReference>
<evidence type="ECO:0000256" key="4">
    <source>
        <dbReference type="ARBA" id="ARBA00022801"/>
    </source>
</evidence>
<reference evidence="11 12" key="1">
    <citation type="submission" date="2020-04" db="EMBL/GenBank/DDBJ databases">
        <authorList>
            <person name="Alioto T."/>
            <person name="Alioto T."/>
            <person name="Gomez Garrido J."/>
        </authorList>
    </citation>
    <scope>NUCLEOTIDE SEQUENCE [LARGE SCALE GENOMIC DNA]</scope>
</reference>
<dbReference type="Proteomes" id="UP000494165">
    <property type="component" value="Unassembled WGS sequence"/>
</dbReference>
<dbReference type="FunFam" id="3.40.50.1460:FF:000001">
    <property type="entry name" value="Caspase-3 preproprotein"/>
    <property type="match status" value="1"/>
</dbReference>
<dbReference type="GO" id="GO:0045751">
    <property type="term" value="P:negative regulation of Toll signaling pathway"/>
    <property type="evidence" value="ECO:0007669"/>
    <property type="project" value="UniProtKB-ARBA"/>
</dbReference>
<name>A0A8S1C978_9INSE</name>
<evidence type="ECO:0008006" key="13">
    <source>
        <dbReference type="Google" id="ProtNLM"/>
    </source>
</evidence>
<evidence type="ECO:0000256" key="2">
    <source>
        <dbReference type="ARBA" id="ARBA00022670"/>
    </source>
</evidence>
<evidence type="ECO:0000313" key="12">
    <source>
        <dbReference type="Proteomes" id="UP000494165"/>
    </source>
</evidence>
<keyword evidence="3" id="KW-0053">Apoptosis</keyword>
<dbReference type="PROSITE" id="PS50208">
    <property type="entry name" value="CASPASE_P20"/>
    <property type="match status" value="1"/>
</dbReference>
<evidence type="ECO:0000256" key="8">
    <source>
        <dbReference type="SAM" id="MobiDB-lite"/>
    </source>
</evidence>
<evidence type="ECO:0000256" key="1">
    <source>
        <dbReference type="ARBA" id="ARBA00010134"/>
    </source>
</evidence>
<sequence length="377" mass="42078">MGDKAKRASGPGASGSRGKNTKPAETQRPSNLSQPDARAEDLPFTEVMSRRRRKNLNSAQSVCSALPSSQKNRGKDVLDSSSNNFSRTDANPLRSTLRRQSAIQPPRETSLVEVASPVVDIYAEEYNMNYPRRGVALIFNHVHFDTEESREGSSKDCDRLKGVLTKLGFEVRVEKDLDFSGVMVTLRKLSQEDHSQNDCLVVAVLTHGSKGELYARDHTYDAEKLWLNFTADRCPSLAGKPKIFFVQACRGDNLDSGTVLKIRKTSGQTGTDEVDASGGSIRYAIPNNADIIIANATIEGYYAWRNPGTGSWFIQQLCNQLELHHDRRDLQTILTFVSCRVAVDHESDVPGSYMNKMKQIPCVLSMLTRLVYFRRKQ</sequence>
<dbReference type="GO" id="GO:0016322">
    <property type="term" value="P:neuron remodeling"/>
    <property type="evidence" value="ECO:0007669"/>
    <property type="project" value="UniProtKB-ARBA"/>
</dbReference>
<dbReference type="CDD" id="cd00032">
    <property type="entry name" value="CASc"/>
    <property type="match status" value="1"/>
</dbReference>
<keyword evidence="2" id="KW-0645">Protease</keyword>
<organism evidence="11 12">
    <name type="scientific">Cloeon dipterum</name>
    <dbReference type="NCBI Taxonomy" id="197152"/>
    <lineage>
        <taxon>Eukaryota</taxon>
        <taxon>Metazoa</taxon>
        <taxon>Ecdysozoa</taxon>
        <taxon>Arthropoda</taxon>
        <taxon>Hexapoda</taxon>
        <taxon>Insecta</taxon>
        <taxon>Pterygota</taxon>
        <taxon>Palaeoptera</taxon>
        <taxon>Ephemeroptera</taxon>
        <taxon>Pisciforma</taxon>
        <taxon>Baetidae</taxon>
        <taxon>Cloeon</taxon>
    </lineage>
</organism>
<dbReference type="PRINTS" id="PR00376">
    <property type="entry name" value="IL1BCENZYME"/>
</dbReference>
<dbReference type="GO" id="GO:0004197">
    <property type="term" value="F:cysteine-type endopeptidase activity"/>
    <property type="evidence" value="ECO:0007669"/>
    <property type="project" value="InterPro"/>
</dbReference>
<accession>A0A8S1C978</accession>
<dbReference type="SMART" id="SM00115">
    <property type="entry name" value="CASc"/>
    <property type="match status" value="1"/>
</dbReference>
<dbReference type="EMBL" id="CADEPI010000039">
    <property type="protein sequence ID" value="CAB3368663.1"/>
    <property type="molecule type" value="Genomic_DNA"/>
</dbReference>
<dbReference type="GO" id="GO:0043525">
    <property type="term" value="P:positive regulation of neuron apoptotic process"/>
    <property type="evidence" value="ECO:0007669"/>
    <property type="project" value="TreeGrafter"/>
</dbReference>
<dbReference type="PROSITE" id="PS01121">
    <property type="entry name" value="CASPASE_HIS"/>
    <property type="match status" value="1"/>
</dbReference>
<feature type="compositionally biased region" description="Polar residues" evidence="8">
    <location>
        <begin position="56"/>
        <end position="71"/>
    </location>
</feature>
<keyword evidence="4" id="KW-0378">Hydrolase</keyword>
<dbReference type="GO" id="GO:1990525">
    <property type="term" value="F:BIR domain binding"/>
    <property type="evidence" value="ECO:0007669"/>
    <property type="project" value="UniProtKB-ARBA"/>
</dbReference>
<dbReference type="GO" id="GO:0005737">
    <property type="term" value="C:cytoplasm"/>
    <property type="evidence" value="ECO:0007669"/>
    <property type="project" value="TreeGrafter"/>
</dbReference>
<dbReference type="InterPro" id="IPR029030">
    <property type="entry name" value="Caspase-like_dom_sf"/>
</dbReference>
<dbReference type="InterPro" id="IPR033139">
    <property type="entry name" value="Caspase_cys_AS"/>
</dbReference>
<dbReference type="AlphaFoldDB" id="A0A8S1C978"/>
<keyword evidence="5" id="KW-0788">Thiol protease</keyword>
<dbReference type="PANTHER" id="PTHR10454">
    <property type="entry name" value="CASPASE"/>
    <property type="match status" value="1"/>
</dbReference>
<evidence type="ECO:0000259" key="10">
    <source>
        <dbReference type="PROSITE" id="PS50208"/>
    </source>
</evidence>
<evidence type="ECO:0000256" key="3">
    <source>
        <dbReference type="ARBA" id="ARBA00022703"/>
    </source>
</evidence>
<feature type="domain" description="Caspase family p20" evidence="10">
    <location>
        <begin position="132"/>
        <end position="253"/>
    </location>
</feature>
<proteinExistence type="inferred from homology"/>
<evidence type="ECO:0000256" key="7">
    <source>
        <dbReference type="RuleBase" id="RU003971"/>
    </source>
</evidence>
<feature type="compositionally biased region" description="Polar residues" evidence="8">
    <location>
        <begin position="79"/>
        <end position="89"/>
    </location>
</feature>
<keyword evidence="12" id="KW-1185">Reference proteome</keyword>
<feature type="domain" description="Caspase family p10" evidence="9">
    <location>
        <begin position="281"/>
        <end position="375"/>
    </location>
</feature>
<gene>
    <name evidence="11" type="ORF">CLODIP_2_CD00839</name>
</gene>